<name>A0AAQ1GA69_9GAMM</name>
<proteinExistence type="predicted"/>
<protein>
    <submittedName>
        <fullName evidence="2">Uncharacterized conserved protein YhhL, DUF1145 family</fullName>
    </submittedName>
</protein>
<evidence type="ECO:0000313" key="2">
    <source>
        <dbReference type="EMBL" id="SEG68651.1"/>
    </source>
</evidence>
<dbReference type="AlphaFoldDB" id="A0AAQ1GA69"/>
<evidence type="ECO:0000256" key="1">
    <source>
        <dbReference type="SAM" id="Phobius"/>
    </source>
</evidence>
<dbReference type="InterPro" id="IPR009525">
    <property type="entry name" value="DUF1145"/>
</dbReference>
<sequence>MRTFMLAGKLLMLVFWLTVILSLFNLVPVPNPQRLQMIALIVLGVHVLECLLMFGKLRKVGSLGRQLLQVMLFGVLHLRHPDTVRSINQAL</sequence>
<organism evidence="2 3">
    <name type="scientific">Halopseudomonas aestusnigri</name>
    <dbReference type="NCBI Taxonomy" id="857252"/>
    <lineage>
        <taxon>Bacteria</taxon>
        <taxon>Pseudomonadati</taxon>
        <taxon>Pseudomonadota</taxon>
        <taxon>Gammaproteobacteria</taxon>
        <taxon>Pseudomonadales</taxon>
        <taxon>Pseudomonadaceae</taxon>
        <taxon>Halopseudomonas</taxon>
    </lineage>
</organism>
<accession>A0AAQ1GA69</accession>
<comment type="caution">
    <text evidence="2">The sequence shown here is derived from an EMBL/GenBank/DDBJ whole genome shotgun (WGS) entry which is preliminary data.</text>
</comment>
<gene>
    <name evidence="2" type="ORF">SAMN05216586_11585</name>
</gene>
<keyword evidence="1" id="KW-1133">Transmembrane helix</keyword>
<reference evidence="2 3" key="1">
    <citation type="submission" date="2016-10" db="EMBL/GenBank/DDBJ databases">
        <authorList>
            <person name="Varghese N."/>
            <person name="Submissions S."/>
        </authorList>
    </citation>
    <scope>NUCLEOTIDE SEQUENCE [LARGE SCALE GENOMIC DNA]</scope>
    <source>
        <strain evidence="2 3">CECT 8317</strain>
    </source>
</reference>
<feature type="transmembrane region" description="Helical" evidence="1">
    <location>
        <begin position="36"/>
        <end position="55"/>
    </location>
</feature>
<keyword evidence="3" id="KW-1185">Reference proteome</keyword>
<keyword evidence="1" id="KW-0812">Transmembrane</keyword>
<dbReference type="EMBL" id="FNVE01000015">
    <property type="protein sequence ID" value="SEG68651.1"/>
    <property type="molecule type" value="Genomic_DNA"/>
</dbReference>
<dbReference type="RefSeq" id="WP_088277479.1">
    <property type="nucleotide sequence ID" value="NZ_FNVE01000015.1"/>
</dbReference>
<dbReference type="Proteomes" id="UP000243518">
    <property type="component" value="Unassembled WGS sequence"/>
</dbReference>
<keyword evidence="1" id="KW-0472">Membrane</keyword>
<dbReference type="Pfam" id="PF06611">
    <property type="entry name" value="DUF1145"/>
    <property type="match status" value="1"/>
</dbReference>
<evidence type="ECO:0000313" key="3">
    <source>
        <dbReference type="Proteomes" id="UP000243518"/>
    </source>
</evidence>